<dbReference type="CDD" id="cd15777">
    <property type="entry name" value="CRBN_C_like"/>
    <property type="match status" value="1"/>
</dbReference>
<evidence type="ECO:0000259" key="2">
    <source>
        <dbReference type="PROSITE" id="PS51788"/>
    </source>
</evidence>
<dbReference type="PROSITE" id="PS51788">
    <property type="entry name" value="CULT"/>
    <property type="match status" value="1"/>
</dbReference>
<reference evidence="3" key="2">
    <citation type="submission" date="2013-05" db="EMBL/GenBank/DDBJ databases">
        <authorList>
            <person name="Carter J.-M."/>
            <person name="Baker S.C."/>
            <person name="Pink R."/>
            <person name="Carter D.R.F."/>
            <person name="Collins A."/>
            <person name="Tomlin J."/>
            <person name="Gibbs M."/>
            <person name="Breuker C.J."/>
        </authorList>
    </citation>
    <scope>NUCLEOTIDE SEQUENCE</scope>
    <source>
        <tissue evidence="3">Ovary</tissue>
    </source>
</reference>
<feature type="domain" description="CULT" evidence="2">
    <location>
        <begin position="31"/>
        <end position="155"/>
    </location>
</feature>
<organism evidence="3">
    <name type="scientific">Pararge aegeria</name>
    <name type="common">speckled wood butterfly</name>
    <dbReference type="NCBI Taxonomy" id="116150"/>
    <lineage>
        <taxon>Eukaryota</taxon>
        <taxon>Metazoa</taxon>
        <taxon>Ecdysozoa</taxon>
        <taxon>Arthropoda</taxon>
        <taxon>Hexapoda</taxon>
        <taxon>Insecta</taxon>
        <taxon>Pterygota</taxon>
        <taxon>Neoptera</taxon>
        <taxon>Endopterygota</taxon>
        <taxon>Lepidoptera</taxon>
        <taxon>Glossata</taxon>
        <taxon>Ditrysia</taxon>
        <taxon>Papilionoidea</taxon>
        <taxon>Nymphalidae</taxon>
        <taxon>Satyrinae</taxon>
        <taxon>Satyrini</taxon>
        <taxon>Parargina</taxon>
        <taxon>Pararge</taxon>
    </lineage>
</organism>
<evidence type="ECO:0000313" key="3">
    <source>
        <dbReference type="EMBL" id="JAA78569.1"/>
    </source>
</evidence>
<feature type="signal peptide" evidence="1">
    <location>
        <begin position="1"/>
        <end position="20"/>
    </location>
</feature>
<dbReference type="InterPro" id="IPR034750">
    <property type="entry name" value="CULT"/>
</dbReference>
<evidence type="ECO:0000256" key="1">
    <source>
        <dbReference type="SAM" id="SignalP"/>
    </source>
</evidence>
<proteinExistence type="predicted"/>
<reference evidence="3" key="1">
    <citation type="journal article" date="2013" name="BMC Genomics">
        <title>Unscrambling butterfly oogenesis.</title>
        <authorList>
            <person name="Carter J.M."/>
            <person name="Baker S.C."/>
            <person name="Pink R."/>
            <person name="Carter D.R."/>
            <person name="Collins A."/>
            <person name="Tomlin J."/>
            <person name="Gibbs M."/>
            <person name="Breuker C.J."/>
        </authorList>
    </citation>
    <scope>NUCLEOTIDE SEQUENCE</scope>
    <source>
        <tissue evidence="3">Ovary</tissue>
    </source>
</reference>
<dbReference type="FunFam" id="2.170.150.20:FF:000007">
    <property type="entry name" value="Protein cereblon"/>
    <property type="match status" value="1"/>
</dbReference>
<dbReference type="GeneID" id="120637719"/>
<dbReference type="Gene3D" id="2.170.150.20">
    <property type="entry name" value="Peptide methionine sulfoxide reductase"/>
    <property type="match status" value="1"/>
</dbReference>
<feature type="chain" id="PRO_5004531757" evidence="1">
    <location>
        <begin position="21"/>
        <end position="169"/>
    </location>
</feature>
<dbReference type="EMBL" id="GAIX01013991">
    <property type="protein sequence ID" value="JAA78569.1"/>
    <property type="molecule type" value="Transcribed_RNA"/>
</dbReference>
<accession>S4NNC4</accession>
<name>S4NNC4_9NEOP</name>
<dbReference type="RefSeq" id="XP_039765613.1">
    <property type="nucleotide sequence ID" value="XM_039909679.1"/>
</dbReference>
<sequence>MIDFLFILLLYASGTCFIVAENSSRIQKKGQELILCRKCGADVADSYYLFSKESPGAHKIEYQNLFGRKNVTVQTLVNPFGVPFKIVTAEKARCARMGKSQGADSWFPGYMWRVCICPQCAVHLGWTFETLKLKENDGDNKSFHGLILGNLLGENFTNSLITFPKMYKM</sequence>
<protein>
    <submittedName>
        <fullName evidence="3">Protein cereblon</fullName>
    </submittedName>
</protein>
<keyword evidence="1" id="KW-0732">Signal</keyword>
<dbReference type="AlphaFoldDB" id="S4NNC4"/>